<dbReference type="KEGG" id="tfa:BW733_07140"/>
<reference evidence="3 4" key="1">
    <citation type="journal article" date="2008" name="Int. J. Syst. Evol. Microbiol.">
        <title>Tessaracoccus flavescens sp. nov., isolated from marine sediment.</title>
        <authorList>
            <person name="Lee D.W."/>
            <person name="Lee S.D."/>
        </authorList>
    </citation>
    <scope>NUCLEOTIDE SEQUENCE [LARGE SCALE GENOMIC DNA]</scope>
    <source>
        <strain evidence="3 4">SST-39T</strain>
    </source>
</reference>
<feature type="transmembrane region" description="Helical" evidence="1">
    <location>
        <begin position="100"/>
        <end position="120"/>
    </location>
</feature>
<feature type="transmembrane region" description="Helical" evidence="1">
    <location>
        <begin position="289"/>
        <end position="311"/>
    </location>
</feature>
<accession>A0A1Q2CX66</accession>
<dbReference type="Pfam" id="PF04892">
    <property type="entry name" value="VanZ"/>
    <property type="match status" value="1"/>
</dbReference>
<dbReference type="InterPro" id="IPR006976">
    <property type="entry name" value="VanZ-like"/>
</dbReference>
<keyword evidence="1" id="KW-1133">Transmembrane helix</keyword>
<gene>
    <name evidence="3" type="ORF">BW733_07140</name>
</gene>
<evidence type="ECO:0000313" key="4">
    <source>
        <dbReference type="Proteomes" id="UP000188235"/>
    </source>
</evidence>
<keyword evidence="1" id="KW-0812">Transmembrane</keyword>
<dbReference type="Proteomes" id="UP000188235">
    <property type="component" value="Chromosome"/>
</dbReference>
<feature type="transmembrane region" description="Helical" evidence="1">
    <location>
        <begin position="6"/>
        <end position="28"/>
    </location>
</feature>
<name>A0A1Q2CX66_9ACTN</name>
<dbReference type="PANTHER" id="PTHR36834:SF1">
    <property type="entry name" value="INTEGRAL MEMBRANE PROTEIN"/>
    <property type="match status" value="1"/>
</dbReference>
<feature type="transmembrane region" description="Helical" evidence="1">
    <location>
        <begin position="323"/>
        <end position="341"/>
    </location>
</feature>
<dbReference type="RefSeq" id="WP_077349182.1">
    <property type="nucleotide sequence ID" value="NZ_CP019607.1"/>
</dbReference>
<dbReference type="EMBL" id="CP019607">
    <property type="protein sequence ID" value="AQP50641.1"/>
    <property type="molecule type" value="Genomic_DNA"/>
</dbReference>
<sequence length="367" mass="39937">MIDAWTWPAFVGVLFGVLAFAALIVPILVWESRSHGQIRFIRLIGAAMVSVYGVALIAYTLLPIPTQEWCSTHPVPGRNLTPFAFVGDLIEYHAQHGARALLTSFVFLQVAFNVLLFIPWGALMRRFFGRGIVFSFLSGVALSAFIEATQTTGGFGLFPCRYRVGDVDDLILNSAGALIGAVAAPVVLFFLPDPDESARTRRRPRPVTRTRRLVGMVIDASLLIVLPSLCLTIWRVISTFVFSDETQTEGAWDRFIATAVVLAALLAFRRGRESLGQRAVWLRPTWPGGIGWGIVPRFLLGFGGWGVLVLLSELPGTGTLDRMVDFSGTGLAIACVVGVLVERSAKGLSLWSSGGELIDSRSASERD</sequence>
<feature type="transmembrane region" description="Helical" evidence="1">
    <location>
        <begin position="132"/>
        <end position="150"/>
    </location>
</feature>
<feature type="transmembrane region" description="Helical" evidence="1">
    <location>
        <begin position="213"/>
        <end position="236"/>
    </location>
</feature>
<feature type="transmembrane region" description="Helical" evidence="1">
    <location>
        <begin position="40"/>
        <end position="62"/>
    </location>
</feature>
<feature type="domain" description="VanZ-like" evidence="2">
    <location>
        <begin position="51"/>
        <end position="186"/>
    </location>
</feature>
<dbReference type="InterPro" id="IPR053150">
    <property type="entry name" value="Teicoplanin_resist-assoc"/>
</dbReference>
<dbReference type="PANTHER" id="PTHR36834">
    <property type="entry name" value="MEMBRANE PROTEIN-RELATED"/>
    <property type="match status" value="1"/>
</dbReference>
<dbReference type="OrthoDB" id="4822551at2"/>
<dbReference type="AlphaFoldDB" id="A0A1Q2CX66"/>
<feature type="transmembrane region" description="Helical" evidence="1">
    <location>
        <begin position="170"/>
        <end position="192"/>
    </location>
</feature>
<keyword evidence="4" id="KW-1185">Reference proteome</keyword>
<evidence type="ECO:0000313" key="3">
    <source>
        <dbReference type="EMBL" id="AQP50641.1"/>
    </source>
</evidence>
<protein>
    <recommendedName>
        <fullName evidence="2">VanZ-like domain-containing protein</fullName>
    </recommendedName>
</protein>
<evidence type="ECO:0000259" key="2">
    <source>
        <dbReference type="Pfam" id="PF04892"/>
    </source>
</evidence>
<keyword evidence="1" id="KW-0472">Membrane</keyword>
<dbReference type="STRING" id="399497.BW733_07140"/>
<evidence type="ECO:0000256" key="1">
    <source>
        <dbReference type="SAM" id="Phobius"/>
    </source>
</evidence>
<organism evidence="3 4">
    <name type="scientific">Tessaracoccus flavescens</name>
    <dbReference type="NCBI Taxonomy" id="399497"/>
    <lineage>
        <taxon>Bacteria</taxon>
        <taxon>Bacillati</taxon>
        <taxon>Actinomycetota</taxon>
        <taxon>Actinomycetes</taxon>
        <taxon>Propionibacteriales</taxon>
        <taxon>Propionibacteriaceae</taxon>
        <taxon>Tessaracoccus</taxon>
    </lineage>
</organism>
<proteinExistence type="predicted"/>
<feature type="transmembrane region" description="Helical" evidence="1">
    <location>
        <begin position="251"/>
        <end position="268"/>
    </location>
</feature>